<proteinExistence type="predicted"/>
<sequence length="61" mass="6799">MMMTVVGLEERALLQLFDDGTQEYANVIYCDLKKFEGLLIVRFVKVKGDDSAVKMSIIAAA</sequence>
<dbReference type="EMBL" id="JAAIUW010000008">
    <property type="protein sequence ID" value="KAF7820300.1"/>
    <property type="molecule type" value="Genomic_DNA"/>
</dbReference>
<protein>
    <submittedName>
        <fullName evidence="1">Uncharacterized protein</fullName>
    </submittedName>
</protein>
<evidence type="ECO:0000313" key="1">
    <source>
        <dbReference type="EMBL" id="KAF7820300.1"/>
    </source>
</evidence>
<keyword evidence="2" id="KW-1185">Reference proteome</keyword>
<reference evidence="1" key="1">
    <citation type="submission" date="2020-09" db="EMBL/GenBank/DDBJ databases">
        <title>Genome-Enabled Discovery of Anthraquinone Biosynthesis in Senna tora.</title>
        <authorList>
            <person name="Kang S.-H."/>
            <person name="Pandey R.P."/>
            <person name="Lee C.-M."/>
            <person name="Sim J.-S."/>
            <person name="Jeong J.-T."/>
            <person name="Choi B.-S."/>
            <person name="Jung M."/>
            <person name="Ginzburg D."/>
            <person name="Zhao K."/>
            <person name="Won S.Y."/>
            <person name="Oh T.-J."/>
            <person name="Yu Y."/>
            <person name="Kim N.-H."/>
            <person name="Lee O.R."/>
            <person name="Lee T.-H."/>
            <person name="Bashyal P."/>
            <person name="Kim T.-S."/>
            <person name="Lee W.-H."/>
            <person name="Kawkins C."/>
            <person name="Kim C.-K."/>
            <person name="Kim J.S."/>
            <person name="Ahn B.O."/>
            <person name="Rhee S.Y."/>
            <person name="Sohng J.K."/>
        </authorList>
    </citation>
    <scope>NUCLEOTIDE SEQUENCE</scope>
    <source>
        <tissue evidence="1">Leaf</tissue>
    </source>
</reference>
<accession>A0A834TGC4</accession>
<comment type="caution">
    <text evidence="1">The sequence shown here is derived from an EMBL/GenBank/DDBJ whole genome shotgun (WGS) entry which is preliminary data.</text>
</comment>
<organism evidence="1 2">
    <name type="scientific">Senna tora</name>
    <dbReference type="NCBI Taxonomy" id="362788"/>
    <lineage>
        <taxon>Eukaryota</taxon>
        <taxon>Viridiplantae</taxon>
        <taxon>Streptophyta</taxon>
        <taxon>Embryophyta</taxon>
        <taxon>Tracheophyta</taxon>
        <taxon>Spermatophyta</taxon>
        <taxon>Magnoliopsida</taxon>
        <taxon>eudicotyledons</taxon>
        <taxon>Gunneridae</taxon>
        <taxon>Pentapetalae</taxon>
        <taxon>rosids</taxon>
        <taxon>fabids</taxon>
        <taxon>Fabales</taxon>
        <taxon>Fabaceae</taxon>
        <taxon>Caesalpinioideae</taxon>
        <taxon>Cassia clade</taxon>
        <taxon>Senna</taxon>
    </lineage>
</organism>
<dbReference type="Proteomes" id="UP000634136">
    <property type="component" value="Unassembled WGS sequence"/>
</dbReference>
<gene>
    <name evidence="1" type="ORF">G2W53_025755</name>
</gene>
<evidence type="ECO:0000313" key="2">
    <source>
        <dbReference type="Proteomes" id="UP000634136"/>
    </source>
</evidence>
<dbReference type="AlphaFoldDB" id="A0A834TGC4"/>
<name>A0A834TGC4_9FABA</name>